<keyword evidence="3" id="KW-1185">Reference proteome</keyword>
<protein>
    <submittedName>
        <fullName evidence="2">Uncharacterized protein</fullName>
    </submittedName>
</protein>
<sequence>MPDDPVINDSDEGHRRQCSLRNAKCLHEPGNPIAVTEGARMNLAHISVIVSGLLPDHQPGTSGSDPGACRRIV</sequence>
<reference evidence="2 3" key="1">
    <citation type="submission" date="2019-06" db="EMBL/GenBank/DDBJ databases">
        <title>Whole genome shotgun sequence of Streptomyces spinoverrucosus NBRC 14228.</title>
        <authorList>
            <person name="Hosoyama A."/>
            <person name="Uohara A."/>
            <person name="Ohji S."/>
            <person name="Ichikawa N."/>
        </authorList>
    </citation>
    <scope>NUCLEOTIDE SEQUENCE [LARGE SCALE GENOMIC DNA]</scope>
    <source>
        <strain evidence="2 3">NBRC 14228</strain>
    </source>
</reference>
<dbReference type="Proteomes" id="UP000317881">
    <property type="component" value="Unassembled WGS sequence"/>
</dbReference>
<evidence type="ECO:0000313" key="2">
    <source>
        <dbReference type="EMBL" id="GEC07945.1"/>
    </source>
</evidence>
<gene>
    <name evidence="2" type="ORF">SSP24_56000</name>
</gene>
<dbReference type="EMBL" id="BJND01000044">
    <property type="protein sequence ID" value="GEC07945.1"/>
    <property type="molecule type" value="Genomic_DNA"/>
</dbReference>
<proteinExistence type="predicted"/>
<evidence type="ECO:0000256" key="1">
    <source>
        <dbReference type="SAM" id="MobiDB-lite"/>
    </source>
</evidence>
<accession>A0A4Y3VPK1</accession>
<comment type="caution">
    <text evidence="2">The sequence shown here is derived from an EMBL/GenBank/DDBJ whole genome shotgun (WGS) entry which is preliminary data.</text>
</comment>
<organism evidence="2 3">
    <name type="scientific">Streptomyces spinoverrucosus</name>
    <dbReference type="NCBI Taxonomy" id="284043"/>
    <lineage>
        <taxon>Bacteria</taxon>
        <taxon>Bacillati</taxon>
        <taxon>Actinomycetota</taxon>
        <taxon>Actinomycetes</taxon>
        <taxon>Kitasatosporales</taxon>
        <taxon>Streptomycetaceae</taxon>
        <taxon>Streptomyces</taxon>
    </lineage>
</organism>
<name>A0A4Y3VPK1_9ACTN</name>
<feature type="region of interest" description="Disordered" evidence="1">
    <location>
        <begin position="54"/>
        <end position="73"/>
    </location>
</feature>
<dbReference type="AlphaFoldDB" id="A0A4Y3VPK1"/>
<evidence type="ECO:0000313" key="3">
    <source>
        <dbReference type="Proteomes" id="UP000317881"/>
    </source>
</evidence>